<evidence type="ECO:0000256" key="1">
    <source>
        <dbReference type="SAM" id="MobiDB-lite"/>
    </source>
</evidence>
<proteinExistence type="predicted"/>
<dbReference type="Gene3D" id="3.30.1330.70">
    <property type="entry name" value="Holliday junction resolvase RusA"/>
    <property type="match status" value="1"/>
</dbReference>
<protein>
    <submittedName>
        <fullName evidence="2">Uncharacterized protein</fullName>
    </submittedName>
</protein>
<gene>
    <name evidence="2" type="ORF">MPUL_00640</name>
</gene>
<feature type="region of interest" description="Disordered" evidence="1">
    <location>
        <begin position="46"/>
        <end position="66"/>
    </location>
</feature>
<evidence type="ECO:0000313" key="2">
    <source>
        <dbReference type="EMBL" id="BBY78906.1"/>
    </source>
</evidence>
<feature type="compositionally biased region" description="Basic residues" evidence="1">
    <location>
        <begin position="47"/>
        <end position="59"/>
    </location>
</feature>
<dbReference type="InterPro" id="IPR036614">
    <property type="entry name" value="RusA-like_sf"/>
</dbReference>
<reference evidence="2 3" key="1">
    <citation type="journal article" date="2019" name="Emerg. Microbes Infect.">
        <title>Comprehensive subspecies identification of 175 nontuberculous mycobacteria species based on 7547 genomic profiles.</title>
        <authorList>
            <person name="Matsumoto Y."/>
            <person name="Kinjo T."/>
            <person name="Motooka D."/>
            <person name="Nabeya D."/>
            <person name="Jung N."/>
            <person name="Uechi K."/>
            <person name="Horii T."/>
            <person name="Iida T."/>
            <person name="Fujita J."/>
            <person name="Nakamura S."/>
        </authorList>
    </citation>
    <scope>NUCLEOTIDE SEQUENCE [LARGE SCALE GENOMIC DNA]</scope>
    <source>
        <strain evidence="2 3">JCM 6370</strain>
    </source>
</reference>
<dbReference type="Proteomes" id="UP000467252">
    <property type="component" value="Chromosome"/>
</dbReference>
<dbReference type="RefSeq" id="WP_163896520.1">
    <property type="nucleotide sequence ID" value="NZ_AP022599.1"/>
</dbReference>
<organism evidence="2 3">
    <name type="scientific">Mycolicibacterium pulveris</name>
    <name type="common">Mycobacterium pulveris</name>
    <dbReference type="NCBI Taxonomy" id="36813"/>
    <lineage>
        <taxon>Bacteria</taxon>
        <taxon>Bacillati</taxon>
        <taxon>Actinomycetota</taxon>
        <taxon>Actinomycetes</taxon>
        <taxon>Mycobacteriales</taxon>
        <taxon>Mycobacteriaceae</taxon>
        <taxon>Mycolicibacterium</taxon>
    </lineage>
</organism>
<dbReference type="InterPro" id="IPR008822">
    <property type="entry name" value="Endonuclease_RusA-like"/>
</dbReference>
<evidence type="ECO:0000313" key="3">
    <source>
        <dbReference type="Proteomes" id="UP000467252"/>
    </source>
</evidence>
<dbReference type="AlphaFoldDB" id="A0A7I7UFG2"/>
<sequence length="171" mass="18622">MVTGLGQRPVTTAADRERVIELLAALGGAAGSGTYTLTIPGVPYSKSRPRFNPKQRRAYHNPDDKRAEQTTGVYLRATVRQPFTGNVALACVFFRPTKQRVDVDNLLKHVCDAANGVLWVDDCQCTGLSGVLDLDRDDPRTVVAIAPHVSGMVRDLSQQPKNPKGGLPLWD</sequence>
<dbReference type="Pfam" id="PF05866">
    <property type="entry name" value="RusA"/>
    <property type="match status" value="1"/>
</dbReference>
<dbReference type="GO" id="GO:0006281">
    <property type="term" value="P:DNA repair"/>
    <property type="evidence" value="ECO:0007669"/>
    <property type="project" value="InterPro"/>
</dbReference>
<dbReference type="SUPFAM" id="SSF103084">
    <property type="entry name" value="Holliday junction resolvase RusA"/>
    <property type="match status" value="1"/>
</dbReference>
<accession>A0A7I7UFG2</accession>
<dbReference type="GO" id="GO:0006310">
    <property type="term" value="P:DNA recombination"/>
    <property type="evidence" value="ECO:0007669"/>
    <property type="project" value="InterPro"/>
</dbReference>
<dbReference type="EMBL" id="AP022599">
    <property type="protein sequence ID" value="BBY78906.1"/>
    <property type="molecule type" value="Genomic_DNA"/>
</dbReference>
<dbReference type="GO" id="GO:0000287">
    <property type="term" value="F:magnesium ion binding"/>
    <property type="evidence" value="ECO:0007669"/>
    <property type="project" value="InterPro"/>
</dbReference>
<name>A0A7I7UFG2_MYCPV</name>
<keyword evidence="3" id="KW-1185">Reference proteome</keyword>